<evidence type="ECO:0000313" key="1">
    <source>
        <dbReference type="EMBL" id="VEB43405.1"/>
    </source>
</evidence>
<dbReference type="Proteomes" id="UP000275777">
    <property type="component" value="Chromosome"/>
</dbReference>
<dbReference type="EMBL" id="LR134182">
    <property type="protein sequence ID" value="VEB43405.1"/>
    <property type="molecule type" value="Genomic_DNA"/>
</dbReference>
<accession>A0A3S4HSC2</accession>
<name>A0A3S4HSC2_CHRVL</name>
<dbReference type="Pfam" id="PF06564">
    <property type="entry name" value="CBP_BcsQ"/>
    <property type="match status" value="1"/>
</dbReference>
<sequence length="123" mass="13422">MAARRAWEGLAIPPEVRVDGLAPTIDRFRILAGDIGLRAAWTRLSHEGRYGYFVHLRSPRGGGATALAAAIAWYREEQAQPTLAIDLCPQNLLRLHFGVPWSEQEGWRASLHAAATGRSPPGG</sequence>
<dbReference type="InterPro" id="IPR017746">
    <property type="entry name" value="Cellulose_synthase_operon_BcsQ"/>
</dbReference>
<dbReference type="AlphaFoldDB" id="A0A3S4HSC2"/>
<proteinExistence type="predicted"/>
<reference evidence="1 2" key="1">
    <citation type="submission" date="2018-12" db="EMBL/GenBank/DDBJ databases">
        <authorList>
            <consortium name="Pathogen Informatics"/>
        </authorList>
    </citation>
    <scope>NUCLEOTIDE SEQUENCE [LARGE SCALE GENOMIC DNA]</scope>
    <source>
        <strain evidence="1 2">NCTC9695</strain>
    </source>
</reference>
<keyword evidence="1" id="KW-0131">Cell cycle</keyword>
<keyword evidence="1" id="KW-0132">Cell division</keyword>
<gene>
    <name evidence="1" type="ORF">NCTC9695_03863</name>
</gene>
<organism evidence="1 2">
    <name type="scientific">Chromobacterium violaceum</name>
    <dbReference type="NCBI Taxonomy" id="536"/>
    <lineage>
        <taxon>Bacteria</taxon>
        <taxon>Pseudomonadati</taxon>
        <taxon>Pseudomonadota</taxon>
        <taxon>Betaproteobacteria</taxon>
        <taxon>Neisseriales</taxon>
        <taxon>Chromobacteriaceae</taxon>
        <taxon>Chromobacterium</taxon>
    </lineage>
</organism>
<evidence type="ECO:0000313" key="2">
    <source>
        <dbReference type="Proteomes" id="UP000275777"/>
    </source>
</evidence>
<dbReference type="GO" id="GO:0051301">
    <property type="term" value="P:cell division"/>
    <property type="evidence" value="ECO:0007669"/>
    <property type="project" value="UniProtKB-KW"/>
</dbReference>
<protein>
    <submittedName>
        <fullName evidence="1">Cell division protein</fullName>
    </submittedName>
</protein>